<keyword evidence="7" id="KW-0139">CF(1)</keyword>
<dbReference type="InterPro" id="IPR026015">
    <property type="entry name" value="ATP_synth_OSCP/delta_N_sf"/>
</dbReference>
<dbReference type="GO" id="GO:0005886">
    <property type="term" value="C:plasma membrane"/>
    <property type="evidence" value="ECO:0007669"/>
    <property type="project" value="UniProtKB-SubCell"/>
</dbReference>
<evidence type="ECO:0000313" key="9">
    <source>
        <dbReference type="Proteomes" id="UP000190027"/>
    </source>
</evidence>
<gene>
    <name evidence="7" type="primary">atpH</name>
    <name evidence="8" type="ORF">SAMN02745704_02159</name>
</gene>
<accession>A0A1T4XJ53</accession>
<dbReference type="GO" id="GO:0046933">
    <property type="term" value="F:proton-transporting ATP synthase activity, rotational mechanism"/>
    <property type="evidence" value="ECO:0007669"/>
    <property type="project" value="UniProtKB-UniRule"/>
</dbReference>
<comment type="function">
    <text evidence="7">F(1)F(0) ATP synthase produces ATP from ADP in the presence of a proton or sodium gradient. F-type ATPases consist of two structural domains, F(1) containing the extramembraneous catalytic core and F(0) containing the membrane proton channel, linked together by a central stalk and a peripheral stalk. During catalysis, ATP synthesis in the catalytic domain of F(1) is coupled via a rotary mechanism of the central stalk subunits to proton translocation.</text>
</comment>
<keyword evidence="3 7" id="KW-0375">Hydrogen ion transport</keyword>
<dbReference type="PRINTS" id="PR00125">
    <property type="entry name" value="ATPASEDELTA"/>
</dbReference>
<dbReference type="GO" id="GO:0045259">
    <property type="term" value="C:proton-transporting ATP synthase complex"/>
    <property type="evidence" value="ECO:0007669"/>
    <property type="project" value="UniProtKB-KW"/>
</dbReference>
<dbReference type="RefSeq" id="WP_078717711.1">
    <property type="nucleotide sequence ID" value="NZ_FUYC01000011.1"/>
</dbReference>
<dbReference type="STRING" id="1121449.SAMN02745704_02159"/>
<organism evidence="8 9">
    <name type="scientific">Paucidesulfovibrio gracilis DSM 16080</name>
    <dbReference type="NCBI Taxonomy" id="1121449"/>
    <lineage>
        <taxon>Bacteria</taxon>
        <taxon>Pseudomonadati</taxon>
        <taxon>Thermodesulfobacteriota</taxon>
        <taxon>Desulfovibrionia</taxon>
        <taxon>Desulfovibrionales</taxon>
        <taxon>Desulfovibrionaceae</taxon>
        <taxon>Paucidesulfovibrio</taxon>
    </lineage>
</organism>
<evidence type="ECO:0000256" key="1">
    <source>
        <dbReference type="ARBA" id="ARBA00004370"/>
    </source>
</evidence>
<keyword evidence="2 7" id="KW-0813">Transport</keyword>
<dbReference type="Gene3D" id="1.10.520.20">
    <property type="entry name" value="N-terminal domain of the delta subunit of the F1F0-ATP synthase"/>
    <property type="match status" value="1"/>
</dbReference>
<evidence type="ECO:0000256" key="4">
    <source>
        <dbReference type="ARBA" id="ARBA00023065"/>
    </source>
</evidence>
<evidence type="ECO:0000313" key="8">
    <source>
        <dbReference type="EMBL" id="SKA89599.1"/>
    </source>
</evidence>
<sequence>MTGNVVARRYAKALFAVGSKAGEKELDAFGKELAALAGVLDASPQAFAFFKNPAFSAEEKKQVLKKIAEKVSVGPMMQNFCELLADKDRVDVLPFIAADYQKMLDQAQGVVSGSLVTAFELSDVRRKELTEKLEKQTGKKLDLDFAADQQILGGVVLKVGDKVLDASLRAQLDILKEQIKRGE</sequence>
<reference evidence="8 9" key="1">
    <citation type="submission" date="2017-02" db="EMBL/GenBank/DDBJ databases">
        <authorList>
            <person name="Peterson S.W."/>
        </authorList>
    </citation>
    <scope>NUCLEOTIDE SEQUENCE [LARGE SCALE GENOMIC DNA]</scope>
    <source>
        <strain evidence="8 9">DSM 16080</strain>
    </source>
</reference>
<dbReference type="InterPro" id="IPR000711">
    <property type="entry name" value="ATPase_OSCP/dsu"/>
</dbReference>
<keyword evidence="7" id="KW-1003">Cell membrane</keyword>
<comment type="subcellular location">
    <subcellularLocation>
        <location evidence="7">Cell membrane</location>
        <topology evidence="7">Peripheral membrane protein</topology>
    </subcellularLocation>
    <subcellularLocation>
        <location evidence="1">Membrane</location>
    </subcellularLocation>
</comment>
<comment type="function">
    <text evidence="7">This protein is part of the stalk that links CF(0) to CF(1). It either transmits conformational changes from CF(0) to CF(1) or is implicated in proton conduction.</text>
</comment>
<proteinExistence type="inferred from homology"/>
<keyword evidence="6 7" id="KW-0066">ATP synthesis</keyword>
<dbReference type="PANTHER" id="PTHR11910">
    <property type="entry name" value="ATP SYNTHASE DELTA CHAIN"/>
    <property type="match status" value="1"/>
</dbReference>
<dbReference type="SUPFAM" id="SSF47928">
    <property type="entry name" value="N-terminal domain of the delta subunit of the F1F0-ATP synthase"/>
    <property type="match status" value="1"/>
</dbReference>
<dbReference type="EMBL" id="FUYC01000011">
    <property type="protein sequence ID" value="SKA89599.1"/>
    <property type="molecule type" value="Genomic_DNA"/>
</dbReference>
<protein>
    <recommendedName>
        <fullName evidence="7">ATP synthase subunit delta</fullName>
    </recommendedName>
    <alternativeName>
        <fullName evidence="7">ATP synthase F(1) sector subunit delta</fullName>
    </alternativeName>
    <alternativeName>
        <fullName evidence="7">F-type ATPase subunit delta</fullName>
        <shortName evidence="7">F-ATPase subunit delta</shortName>
    </alternativeName>
</protein>
<evidence type="ECO:0000256" key="3">
    <source>
        <dbReference type="ARBA" id="ARBA00022781"/>
    </source>
</evidence>
<keyword evidence="9" id="KW-1185">Reference proteome</keyword>
<keyword evidence="5 7" id="KW-0472">Membrane</keyword>
<evidence type="ECO:0000256" key="5">
    <source>
        <dbReference type="ARBA" id="ARBA00023136"/>
    </source>
</evidence>
<dbReference type="NCBIfam" id="NF004402">
    <property type="entry name" value="PRK05758.2-2"/>
    <property type="match status" value="1"/>
</dbReference>
<dbReference type="HAMAP" id="MF_01416">
    <property type="entry name" value="ATP_synth_delta_bact"/>
    <property type="match status" value="1"/>
</dbReference>
<dbReference type="AlphaFoldDB" id="A0A1T4XJ53"/>
<evidence type="ECO:0000256" key="6">
    <source>
        <dbReference type="ARBA" id="ARBA00023310"/>
    </source>
</evidence>
<dbReference type="OrthoDB" id="9802471at2"/>
<evidence type="ECO:0000256" key="2">
    <source>
        <dbReference type="ARBA" id="ARBA00022448"/>
    </source>
</evidence>
<keyword evidence="4 7" id="KW-0406">Ion transport</keyword>
<name>A0A1T4XJ53_9BACT</name>
<comment type="similarity">
    <text evidence="7">Belongs to the ATPase delta chain family.</text>
</comment>
<dbReference type="Pfam" id="PF00213">
    <property type="entry name" value="OSCP"/>
    <property type="match status" value="1"/>
</dbReference>
<dbReference type="Proteomes" id="UP000190027">
    <property type="component" value="Unassembled WGS sequence"/>
</dbReference>
<dbReference type="NCBIfam" id="TIGR01145">
    <property type="entry name" value="ATP_synt_delta"/>
    <property type="match status" value="1"/>
</dbReference>
<evidence type="ECO:0000256" key="7">
    <source>
        <dbReference type="HAMAP-Rule" id="MF_01416"/>
    </source>
</evidence>